<dbReference type="Proteomes" id="UP001152321">
    <property type="component" value="Unassembled WGS sequence"/>
</dbReference>
<proteinExistence type="predicted"/>
<dbReference type="RefSeq" id="WP_277579630.1">
    <property type="nucleotide sequence ID" value="NZ_JANRMI010000006.1"/>
</dbReference>
<keyword evidence="2" id="KW-1185">Reference proteome</keyword>
<sequence>MTFNDAIIEHAKWKIQLRSAIQKGVPTIASENLLRQEFWPLGQWLQHKEAYLGHLKDFQDFKRDYEAFHLCVADMLICVEHGNFKKAQELAQSEMFVLIASSTSEAMLKLRKYLI</sequence>
<dbReference type="EMBL" id="JANRMI010000006">
    <property type="protein sequence ID" value="MDG0818155.1"/>
    <property type="molecule type" value="Genomic_DNA"/>
</dbReference>
<evidence type="ECO:0008006" key="3">
    <source>
        <dbReference type="Google" id="ProtNLM"/>
    </source>
</evidence>
<organism evidence="1 2">
    <name type="scientific">Bdellovibrio svalbardensis</name>
    <dbReference type="NCBI Taxonomy" id="2972972"/>
    <lineage>
        <taxon>Bacteria</taxon>
        <taxon>Pseudomonadati</taxon>
        <taxon>Bdellovibrionota</taxon>
        <taxon>Bdellovibrionia</taxon>
        <taxon>Bdellovibrionales</taxon>
        <taxon>Pseudobdellovibrionaceae</taxon>
        <taxon>Bdellovibrio</taxon>
    </lineage>
</organism>
<accession>A0ABT6DMQ5</accession>
<name>A0ABT6DMQ5_9BACT</name>
<evidence type="ECO:0000313" key="2">
    <source>
        <dbReference type="Proteomes" id="UP001152321"/>
    </source>
</evidence>
<comment type="caution">
    <text evidence="1">The sequence shown here is derived from an EMBL/GenBank/DDBJ whole genome shotgun (WGS) entry which is preliminary data.</text>
</comment>
<gene>
    <name evidence="1" type="ORF">NWE73_17360</name>
</gene>
<protein>
    <recommendedName>
        <fullName evidence="3">Chemoreceptor zinc-binding domain-containing protein</fullName>
    </recommendedName>
</protein>
<evidence type="ECO:0000313" key="1">
    <source>
        <dbReference type="EMBL" id="MDG0818155.1"/>
    </source>
</evidence>
<dbReference type="Gene3D" id="1.20.120.30">
    <property type="entry name" value="Aspartate receptor, ligand-binding domain"/>
    <property type="match status" value="1"/>
</dbReference>
<reference evidence="1" key="1">
    <citation type="submission" date="2022-08" db="EMBL/GenBank/DDBJ databases">
        <title>Novel Bdellovibrio Species Isolated from Svalbard: Designation Bdellovibrio svalbardensis.</title>
        <authorList>
            <person name="Mitchell R.J."/>
            <person name="Choi S.Y."/>
        </authorList>
    </citation>
    <scope>NUCLEOTIDE SEQUENCE</scope>
    <source>
        <strain evidence="1">PAP01</strain>
    </source>
</reference>